<organism evidence="2 3">
    <name type="scientific">Immersiella caudata</name>
    <dbReference type="NCBI Taxonomy" id="314043"/>
    <lineage>
        <taxon>Eukaryota</taxon>
        <taxon>Fungi</taxon>
        <taxon>Dikarya</taxon>
        <taxon>Ascomycota</taxon>
        <taxon>Pezizomycotina</taxon>
        <taxon>Sordariomycetes</taxon>
        <taxon>Sordariomycetidae</taxon>
        <taxon>Sordariales</taxon>
        <taxon>Lasiosphaeriaceae</taxon>
        <taxon>Immersiella</taxon>
    </lineage>
</organism>
<dbReference type="AlphaFoldDB" id="A0AA40BWE9"/>
<proteinExistence type="predicted"/>
<protein>
    <recommendedName>
        <fullName evidence="4">DUF3431 domain containing protein</fullName>
    </recommendedName>
</protein>
<keyword evidence="3" id="KW-1185">Reference proteome</keyword>
<evidence type="ECO:0000256" key="1">
    <source>
        <dbReference type="SAM" id="Phobius"/>
    </source>
</evidence>
<dbReference type="InterPro" id="IPR021838">
    <property type="entry name" value="DUF3431"/>
</dbReference>
<dbReference type="Proteomes" id="UP001175000">
    <property type="component" value="Unassembled WGS sequence"/>
</dbReference>
<keyword evidence="1" id="KW-0812">Transmembrane</keyword>
<evidence type="ECO:0008006" key="4">
    <source>
        <dbReference type="Google" id="ProtNLM"/>
    </source>
</evidence>
<dbReference type="PANTHER" id="PTHR37490:SF3">
    <property type="entry name" value="DUF3431 DOMAIN CONTAINING PROTEIN"/>
    <property type="match status" value="1"/>
</dbReference>
<evidence type="ECO:0000313" key="3">
    <source>
        <dbReference type="Proteomes" id="UP001175000"/>
    </source>
</evidence>
<feature type="transmembrane region" description="Helical" evidence="1">
    <location>
        <begin position="12"/>
        <end position="31"/>
    </location>
</feature>
<reference evidence="2" key="1">
    <citation type="submission" date="2023-06" db="EMBL/GenBank/DDBJ databases">
        <title>Genome-scale phylogeny and comparative genomics of the fungal order Sordariales.</title>
        <authorList>
            <consortium name="Lawrence Berkeley National Laboratory"/>
            <person name="Hensen N."/>
            <person name="Bonometti L."/>
            <person name="Westerberg I."/>
            <person name="Brannstrom I.O."/>
            <person name="Guillou S."/>
            <person name="Cros-Aarteil S."/>
            <person name="Calhoun S."/>
            <person name="Haridas S."/>
            <person name="Kuo A."/>
            <person name="Mondo S."/>
            <person name="Pangilinan J."/>
            <person name="Riley R."/>
            <person name="Labutti K."/>
            <person name="Andreopoulos B."/>
            <person name="Lipzen A."/>
            <person name="Chen C."/>
            <person name="Yanf M."/>
            <person name="Daum C."/>
            <person name="Ng V."/>
            <person name="Clum A."/>
            <person name="Steindorff A."/>
            <person name="Ohm R."/>
            <person name="Martin F."/>
            <person name="Silar P."/>
            <person name="Natvig D."/>
            <person name="Lalanne C."/>
            <person name="Gautier V."/>
            <person name="Ament-Velasquez S.L."/>
            <person name="Kruys A."/>
            <person name="Hutchinson M.I."/>
            <person name="Powell A.J."/>
            <person name="Barry K."/>
            <person name="Miller A.N."/>
            <person name="Grigoriev I.V."/>
            <person name="Debuchy R."/>
            <person name="Gladieux P."/>
            <person name="Thoren M.H."/>
            <person name="Johannesson H."/>
        </authorList>
    </citation>
    <scope>NUCLEOTIDE SEQUENCE</scope>
    <source>
        <strain evidence="2">CBS 606.72</strain>
    </source>
</reference>
<keyword evidence="1" id="KW-1133">Transmembrane helix</keyword>
<comment type="caution">
    <text evidence="2">The sequence shown here is derived from an EMBL/GenBank/DDBJ whole genome shotgun (WGS) entry which is preliminary data.</text>
</comment>
<dbReference type="Pfam" id="PF11913">
    <property type="entry name" value="DUF3431"/>
    <property type="match status" value="1"/>
</dbReference>
<gene>
    <name evidence="2" type="ORF">B0T14DRAFT_242042</name>
</gene>
<dbReference type="PANTHER" id="PTHR37490">
    <property type="entry name" value="EXPRESSED PROTEIN"/>
    <property type="match status" value="1"/>
</dbReference>
<evidence type="ECO:0000313" key="2">
    <source>
        <dbReference type="EMBL" id="KAK0616178.1"/>
    </source>
</evidence>
<dbReference type="EMBL" id="JAULSU010000005">
    <property type="protein sequence ID" value="KAK0616178.1"/>
    <property type="molecule type" value="Genomic_DNA"/>
</dbReference>
<keyword evidence="1" id="KW-0472">Membrane</keyword>
<name>A0AA40BWE9_9PEZI</name>
<sequence>MALTRRLFGGRVSGLALVTAALLFFFLTVQIRTRYDGRVGLGVASAPPGVEIVVASQTSEDTSWVAKYLPGWAHSIYITNDPRAELTVPKNKGREAMVYLTHLIDRYDTLANSTIFVHASRFAWHNDDPDYDALATLRRLQLDFVQTSGYVNLRCVWVVGCPVEFRPLADALEVSEGQDKDPKKPPTTKQVFSHAFEELMPGVSVPHVIGVACCSQFAISREAAHRWTKGDYVRWREWLLNTELDDELSGRVLEYMWHIIFGRNSVNCPLANQCYCKVYGLCDLDCEEDKCKGRYVLPKVSTLPGGWPEIGWSGEHRNFSGPI</sequence>
<accession>A0AA40BWE9</accession>